<feature type="binding site" evidence="7">
    <location>
        <position position="423"/>
    </location>
    <ligand>
        <name>L-glutamate</name>
        <dbReference type="ChEBI" id="CHEBI:29985"/>
    </ligand>
</feature>
<feature type="binding site" evidence="7">
    <location>
        <position position="105"/>
    </location>
    <ligand>
        <name>L-glutamate</name>
        <dbReference type="ChEBI" id="CHEBI:29985"/>
    </ligand>
</feature>
<evidence type="ECO:0000256" key="4">
    <source>
        <dbReference type="ARBA" id="ARBA00009381"/>
    </source>
</evidence>
<feature type="binding site" evidence="7">
    <location>
        <begin position="451"/>
        <end position="452"/>
    </location>
    <ligand>
        <name>L-glutamate</name>
        <dbReference type="ChEBI" id="CHEBI:29985"/>
    </ligand>
</feature>
<evidence type="ECO:0000256" key="8">
    <source>
        <dbReference type="RuleBase" id="RU368068"/>
    </source>
</evidence>
<dbReference type="GO" id="GO:0006751">
    <property type="term" value="P:glutathione catabolic process"/>
    <property type="evidence" value="ECO:0007669"/>
    <property type="project" value="UniProtKB-UniRule"/>
</dbReference>
<dbReference type="GeneID" id="66062119"/>
<dbReference type="OrthoDB" id="1081007at2759"/>
<comment type="similarity">
    <text evidence="4">Belongs to the gamma-glutamyltransferase family.</text>
</comment>
<dbReference type="PRINTS" id="PR01210">
    <property type="entry name" value="GGTRANSPTASE"/>
</dbReference>
<evidence type="ECO:0000313" key="10">
    <source>
        <dbReference type="EMBL" id="QUC17100.1"/>
    </source>
</evidence>
<keyword evidence="8" id="KW-0808">Transferase</keyword>
<keyword evidence="8" id="KW-0378">Hydrolase</keyword>
<feature type="binding site" evidence="7">
    <location>
        <begin position="399"/>
        <end position="401"/>
    </location>
    <ligand>
        <name>L-glutamate</name>
        <dbReference type="ChEBI" id="CHEBI:29985"/>
    </ligand>
</feature>
<organism evidence="10 11">
    <name type="scientific">Ustilaginoidea virens</name>
    <name type="common">Rice false smut fungus</name>
    <name type="synonym">Villosiclava virens</name>
    <dbReference type="NCBI Taxonomy" id="1159556"/>
    <lineage>
        <taxon>Eukaryota</taxon>
        <taxon>Fungi</taxon>
        <taxon>Dikarya</taxon>
        <taxon>Ascomycota</taxon>
        <taxon>Pezizomycotina</taxon>
        <taxon>Sordariomycetes</taxon>
        <taxon>Hypocreomycetidae</taxon>
        <taxon>Hypocreales</taxon>
        <taxon>Clavicipitaceae</taxon>
        <taxon>Ustilaginoidea</taxon>
    </lineage>
</organism>
<sequence>MTLPCHLLSFLLASALSNNHVRARVLQEIVPGPSSEAFNGAVASESVECSLIGRDLLARGGNAADALVGTTFCVGVIGMYHSGIGGGGFAMLRDANGQYEAVDFREAAGAAASEDMYQGNVKGSVEGGLAVGVPGEVLGLEYIHKKYGSLPWKTVMQGPIRIARQGFKVSSDLVRYIGYAVRGDPHNFLLEDPNWAQDFAPDGQMVQVGDIMTRKRYADTLERIANYGSDIFYTGELAKAMVQHIQQRNGTLALSDFRDYKVLSRPVRNTTYRGKSLYTVGAPASGSITLNILKTMEQYDRADTRDTNLTAHRFVEAMRFGYGSRASLGDPGFVKGVDQFEARLVDASHVRRTKDRISDHHTLPVHDYDPEHVDLPQSHGTSHIVTADKSGMATSLTTTVNLLFGAKIMEPASGIILNNEMNDFSIPGVPNEFGFEPSEANFIRPFKRPLSSVAPVIAAHPDGTLFATVGAAGGSRIISATTLALWHAIEHEMTMKQALLERRVHDQVLPNTLLLEYDFDNRTAAALIDKGHNVTWVQPGLSAVQAIRRLDDASFEAASEPRQRNSAGLSI</sequence>
<dbReference type="AlphaFoldDB" id="A0A8E5HKS9"/>
<keyword evidence="9" id="KW-0732">Signal</keyword>
<evidence type="ECO:0000256" key="5">
    <source>
        <dbReference type="ARBA" id="ARBA00047417"/>
    </source>
</evidence>
<dbReference type="GO" id="GO:0103068">
    <property type="term" value="F:leukotriene C4 gamma-glutamyl transferase activity"/>
    <property type="evidence" value="ECO:0007669"/>
    <property type="project" value="UniProtKB-EC"/>
</dbReference>
<dbReference type="PANTHER" id="PTHR11686:SF62">
    <property type="entry name" value="GLUTATHIONE HYDROLASE"/>
    <property type="match status" value="1"/>
</dbReference>
<dbReference type="EC" id="3.4.19.13" evidence="8"/>
<evidence type="ECO:0000256" key="7">
    <source>
        <dbReference type="PIRSR" id="PIRSR600101-2"/>
    </source>
</evidence>
<dbReference type="InterPro" id="IPR043138">
    <property type="entry name" value="GGT_lsub"/>
</dbReference>
<dbReference type="KEGG" id="uvi:66062119"/>
<reference evidence="10" key="1">
    <citation type="submission" date="2020-03" db="EMBL/GenBank/DDBJ databases">
        <title>A mixture of massive structural variations and highly conserved coding sequences in Ustilaginoidea virens genome.</title>
        <authorList>
            <person name="Zhang K."/>
            <person name="Zhao Z."/>
            <person name="Zhang Z."/>
            <person name="Li Y."/>
            <person name="Hsiang T."/>
            <person name="Sun W."/>
        </authorList>
    </citation>
    <scope>NUCLEOTIDE SEQUENCE</scope>
    <source>
        <strain evidence="10">UV-8b</strain>
    </source>
</reference>
<dbReference type="Gene3D" id="1.10.246.130">
    <property type="match status" value="1"/>
</dbReference>
<dbReference type="Gene3D" id="3.60.20.40">
    <property type="match status" value="1"/>
</dbReference>
<keyword evidence="11" id="KW-1185">Reference proteome</keyword>
<dbReference type="FunFam" id="3.60.20.40:FF:000001">
    <property type="entry name" value="Gamma-glutamyltranspeptidase 1"/>
    <property type="match status" value="1"/>
</dbReference>
<dbReference type="InterPro" id="IPR029055">
    <property type="entry name" value="Ntn_hydrolases_N"/>
</dbReference>
<evidence type="ECO:0000256" key="3">
    <source>
        <dbReference type="ARBA" id="ARBA00005115"/>
    </source>
</evidence>
<dbReference type="InterPro" id="IPR000101">
    <property type="entry name" value="GGT_peptidase"/>
</dbReference>
<feature type="chain" id="PRO_5034777969" description="Glutathione hydrolase" evidence="9">
    <location>
        <begin position="24"/>
        <end position="571"/>
    </location>
</feature>
<comment type="catalytic activity">
    <reaction evidence="5 8">
        <text>an N-terminal (5-L-glutamyl)-[peptide] + an alpha-amino acid = 5-L-glutamyl amino acid + an N-terminal L-alpha-aminoacyl-[peptide]</text>
        <dbReference type="Rhea" id="RHEA:23904"/>
        <dbReference type="Rhea" id="RHEA-COMP:9780"/>
        <dbReference type="Rhea" id="RHEA-COMP:9795"/>
        <dbReference type="ChEBI" id="CHEBI:77644"/>
        <dbReference type="ChEBI" id="CHEBI:78597"/>
        <dbReference type="ChEBI" id="CHEBI:78599"/>
        <dbReference type="ChEBI" id="CHEBI:78608"/>
        <dbReference type="EC" id="2.3.2.2"/>
    </reaction>
</comment>
<keyword evidence="8" id="KW-0012">Acyltransferase</keyword>
<comment type="pathway">
    <text evidence="3 8">Sulfur metabolism; glutathione metabolism.</text>
</comment>
<dbReference type="EC" id="2.3.2.2" evidence="8"/>
<dbReference type="GO" id="GO:0036374">
    <property type="term" value="F:glutathione hydrolase activity"/>
    <property type="evidence" value="ECO:0007669"/>
    <property type="project" value="UniProtKB-UniRule"/>
</dbReference>
<comment type="catalytic activity">
    <reaction evidence="2 8">
        <text>glutathione + H2O = L-cysteinylglycine + L-glutamate</text>
        <dbReference type="Rhea" id="RHEA:28807"/>
        <dbReference type="ChEBI" id="CHEBI:15377"/>
        <dbReference type="ChEBI" id="CHEBI:29985"/>
        <dbReference type="ChEBI" id="CHEBI:57925"/>
        <dbReference type="ChEBI" id="CHEBI:61694"/>
        <dbReference type="EC" id="3.4.19.13"/>
    </reaction>
</comment>
<comment type="function">
    <text evidence="8">Cleaves the gamma-glutamyl peptide bond of glutathione and glutathione conjugates.</text>
</comment>
<dbReference type="GO" id="GO:0005886">
    <property type="term" value="C:plasma membrane"/>
    <property type="evidence" value="ECO:0007669"/>
    <property type="project" value="TreeGrafter"/>
</dbReference>
<comment type="catalytic activity">
    <reaction evidence="1 8">
        <text>an S-substituted glutathione + H2O = an S-substituted L-cysteinylglycine + L-glutamate</text>
        <dbReference type="Rhea" id="RHEA:59468"/>
        <dbReference type="ChEBI" id="CHEBI:15377"/>
        <dbReference type="ChEBI" id="CHEBI:29985"/>
        <dbReference type="ChEBI" id="CHEBI:90779"/>
        <dbReference type="ChEBI" id="CHEBI:143103"/>
        <dbReference type="EC" id="3.4.19.13"/>
    </reaction>
</comment>
<feature type="binding site" evidence="7">
    <location>
        <position position="474"/>
    </location>
    <ligand>
        <name>L-glutamate</name>
        <dbReference type="ChEBI" id="CHEBI:29985"/>
    </ligand>
</feature>
<evidence type="ECO:0000313" key="11">
    <source>
        <dbReference type="Proteomes" id="UP000027002"/>
    </source>
</evidence>
<dbReference type="SUPFAM" id="SSF56235">
    <property type="entry name" value="N-terminal nucleophile aminohydrolases (Ntn hydrolases)"/>
    <property type="match status" value="1"/>
</dbReference>
<dbReference type="RefSeq" id="XP_042994773.1">
    <property type="nucleotide sequence ID" value="XM_043138839.1"/>
</dbReference>
<proteinExistence type="inferred from homology"/>
<evidence type="ECO:0000256" key="1">
    <source>
        <dbReference type="ARBA" id="ARBA00001049"/>
    </source>
</evidence>
<dbReference type="NCBIfam" id="TIGR00066">
    <property type="entry name" value="g_glut_trans"/>
    <property type="match status" value="1"/>
</dbReference>
<evidence type="ECO:0000256" key="2">
    <source>
        <dbReference type="ARBA" id="ARBA00001089"/>
    </source>
</evidence>
<feature type="signal peptide" evidence="9">
    <location>
        <begin position="1"/>
        <end position="23"/>
    </location>
</feature>
<dbReference type="InterPro" id="IPR043137">
    <property type="entry name" value="GGT_ssub_C"/>
</dbReference>
<feature type="active site" description="Nucleophile" evidence="6">
    <location>
        <position position="381"/>
    </location>
</feature>
<dbReference type="Proteomes" id="UP000027002">
    <property type="component" value="Chromosome 1"/>
</dbReference>
<dbReference type="Pfam" id="PF01019">
    <property type="entry name" value="G_glu_transpept"/>
    <property type="match status" value="1"/>
</dbReference>
<dbReference type="UniPathway" id="UPA00204"/>
<evidence type="ECO:0000256" key="6">
    <source>
        <dbReference type="PIRSR" id="PIRSR600101-1"/>
    </source>
</evidence>
<name>A0A8E5HKS9_USTVR</name>
<evidence type="ECO:0000256" key="9">
    <source>
        <dbReference type="SAM" id="SignalP"/>
    </source>
</evidence>
<gene>
    <name evidence="10" type="ORF">UV8b_01341</name>
</gene>
<protein>
    <recommendedName>
        <fullName evidence="8">Glutathione hydrolase</fullName>
        <ecNumber evidence="8">2.3.2.2</ecNumber>
        <ecNumber evidence="8">3.4.19.13</ecNumber>
    </recommendedName>
    <alternativeName>
        <fullName evidence="8">Gamma-glutamyltransferase</fullName>
    </alternativeName>
    <alternativeName>
        <fullName evidence="8">Gamma-glutamyltranspeptidase</fullName>
    </alternativeName>
</protein>
<dbReference type="PANTHER" id="PTHR11686">
    <property type="entry name" value="GAMMA GLUTAMYL TRANSPEPTIDASE"/>
    <property type="match status" value="1"/>
</dbReference>
<accession>A0A8E5HKS9</accession>
<dbReference type="EMBL" id="CP072753">
    <property type="protein sequence ID" value="QUC17100.1"/>
    <property type="molecule type" value="Genomic_DNA"/>
</dbReference>